<comment type="caution">
    <text evidence="1">The sequence shown here is derived from an EMBL/GenBank/DDBJ whole genome shotgun (WGS) entry which is preliminary data.</text>
</comment>
<reference evidence="1" key="1">
    <citation type="submission" date="2020-10" db="EMBL/GenBank/DDBJ databases">
        <authorList>
            <person name="Lu T."/>
            <person name="Wang Q."/>
            <person name="Han X."/>
        </authorList>
    </citation>
    <scope>NUCLEOTIDE SEQUENCE</scope>
    <source>
        <strain evidence="1">WQ 366</strain>
    </source>
</reference>
<name>A0ABS7Z994_9SPHI</name>
<proteinExistence type="predicted"/>
<accession>A0ABS7Z994</accession>
<organism evidence="1 2">
    <name type="scientific">Sphingobacterium bovistauri</name>
    <dbReference type="NCBI Taxonomy" id="2781959"/>
    <lineage>
        <taxon>Bacteria</taxon>
        <taxon>Pseudomonadati</taxon>
        <taxon>Bacteroidota</taxon>
        <taxon>Sphingobacteriia</taxon>
        <taxon>Sphingobacteriales</taxon>
        <taxon>Sphingobacteriaceae</taxon>
        <taxon>Sphingobacterium</taxon>
    </lineage>
</organism>
<dbReference type="RefSeq" id="WP_225555127.1">
    <property type="nucleotide sequence ID" value="NZ_JADEYP010000046.1"/>
</dbReference>
<dbReference type="EMBL" id="JADEYP010000046">
    <property type="protein sequence ID" value="MCA5006773.1"/>
    <property type="molecule type" value="Genomic_DNA"/>
</dbReference>
<gene>
    <name evidence="1" type="ORF">IPZ78_16660</name>
</gene>
<keyword evidence="2" id="KW-1185">Reference proteome</keyword>
<evidence type="ECO:0000313" key="1">
    <source>
        <dbReference type="EMBL" id="MCA5006773.1"/>
    </source>
</evidence>
<sequence length="365" mass="42980">MQYRNLTKLLYLLIIYFLLICTTTYSQEVRGWTKYIKRILNPNNPELIGYMDHKGDTVLKAIYHPVFSHSIIKDVGAVWNTDPKVGSFYFNRKGKIFGRDSTWAWDFSYDVESEGFIRFSIEELPGRNPHCEGMFDWKGSIRIPANYNELSSMKNGFVHALKDARREPLEPGSEYYKWVGGKQLLLDSNNNILVSDQQEMMKVNEFIDYYSFKIVQDTIVDNINIKMDKGKYLSFNDVRKEFLNQINLRRSVEKLLLDSLIIDNKAVRKSDFLTLQKYRSLKKNLEKPLNIRYVSLSQFPNFFDGDDSGSFLLPFIEMNSPDEYFRKHAILDLLISDNLKQDFVYQFVRVQKSKYKLIQISEVNR</sequence>
<evidence type="ECO:0000313" key="2">
    <source>
        <dbReference type="Proteomes" id="UP001165302"/>
    </source>
</evidence>
<evidence type="ECO:0008006" key="3">
    <source>
        <dbReference type="Google" id="ProtNLM"/>
    </source>
</evidence>
<dbReference type="Proteomes" id="UP001165302">
    <property type="component" value="Unassembled WGS sequence"/>
</dbReference>
<protein>
    <recommendedName>
        <fullName evidence="3">WG containing repeat-containing protein</fullName>
    </recommendedName>
</protein>